<keyword evidence="2" id="KW-1185">Reference proteome</keyword>
<evidence type="ECO:0008006" key="3">
    <source>
        <dbReference type="Google" id="ProtNLM"/>
    </source>
</evidence>
<reference evidence="1 2" key="1">
    <citation type="submission" date="2021-01" db="EMBL/GenBank/DDBJ databases">
        <title>Whole genome shotgun sequence of Plantactinospora mayteni NBRC 109088.</title>
        <authorList>
            <person name="Komaki H."/>
            <person name="Tamura T."/>
        </authorList>
    </citation>
    <scope>NUCLEOTIDE SEQUENCE [LARGE SCALE GENOMIC DNA]</scope>
    <source>
        <strain evidence="1 2">NBRC 109088</strain>
    </source>
</reference>
<sequence>MLARIVVWAYAEYAVRGEPLRVKRIWRCDRRAKDFGQDAGAHRRLRERAGEDHLWLMFQSSSRRPVVTNSMTPRMVSGVSGRAWAVAAAEAVEAGAVADPENAFPDTIAARLRLRAFTGFTSQG</sequence>
<evidence type="ECO:0000313" key="2">
    <source>
        <dbReference type="Proteomes" id="UP000621500"/>
    </source>
</evidence>
<organism evidence="1 2">
    <name type="scientific">Plantactinospora mayteni</name>
    <dbReference type="NCBI Taxonomy" id="566021"/>
    <lineage>
        <taxon>Bacteria</taxon>
        <taxon>Bacillati</taxon>
        <taxon>Actinomycetota</taxon>
        <taxon>Actinomycetes</taxon>
        <taxon>Micromonosporales</taxon>
        <taxon>Micromonosporaceae</taxon>
        <taxon>Plantactinospora</taxon>
    </lineage>
</organism>
<dbReference type="EMBL" id="BONX01000050">
    <property type="protein sequence ID" value="GIH00124.1"/>
    <property type="molecule type" value="Genomic_DNA"/>
</dbReference>
<proteinExistence type="predicted"/>
<evidence type="ECO:0000313" key="1">
    <source>
        <dbReference type="EMBL" id="GIH00124.1"/>
    </source>
</evidence>
<dbReference type="Proteomes" id="UP000621500">
    <property type="component" value="Unassembled WGS sequence"/>
</dbReference>
<protein>
    <recommendedName>
        <fullName evidence="3">Transposase</fullName>
    </recommendedName>
</protein>
<gene>
    <name evidence="1" type="ORF">Pma05_66960</name>
</gene>
<name>A0ABQ4EZP0_9ACTN</name>
<comment type="caution">
    <text evidence="1">The sequence shown here is derived from an EMBL/GenBank/DDBJ whole genome shotgun (WGS) entry which is preliminary data.</text>
</comment>
<accession>A0ABQ4EZP0</accession>